<name>A0A1B9Y208_9FLAO</name>
<gene>
    <name evidence="1" type="ORF">BA195_03770</name>
</gene>
<evidence type="ECO:0000313" key="2">
    <source>
        <dbReference type="Proteomes" id="UP000093186"/>
    </source>
</evidence>
<protein>
    <recommendedName>
        <fullName evidence="3">Toxin-antitoxin system YwqK family antitoxin</fullName>
    </recommendedName>
</protein>
<organism evidence="1 2">
    <name type="scientific">Tenacibaculum soleae</name>
    <dbReference type="NCBI Taxonomy" id="447689"/>
    <lineage>
        <taxon>Bacteria</taxon>
        <taxon>Pseudomonadati</taxon>
        <taxon>Bacteroidota</taxon>
        <taxon>Flavobacteriia</taxon>
        <taxon>Flavobacteriales</taxon>
        <taxon>Flavobacteriaceae</taxon>
        <taxon>Tenacibaculum</taxon>
    </lineage>
</organism>
<keyword evidence="2" id="KW-1185">Reference proteome</keyword>
<dbReference type="EMBL" id="MAKX01000001">
    <property type="protein sequence ID" value="OCK43824.1"/>
    <property type="molecule type" value="Genomic_DNA"/>
</dbReference>
<reference evidence="1 2" key="1">
    <citation type="submission" date="2016-06" db="EMBL/GenBank/DDBJ databases">
        <title>Draft Genome Sequence of Tenacibaculum soleae UCD-KL19.</title>
        <authorList>
            <person name="Eisen J.A."/>
            <person name="Coil D.A."/>
            <person name="Lujan K.M."/>
        </authorList>
    </citation>
    <scope>NUCLEOTIDE SEQUENCE [LARGE SCALE GENOMIC DNA]</scope>
    <source>
        <strain evidence="1 2">UCD-KL19</strain>
    </source>
</reference>
<sequence length="191" mass="22245">MKNSLTLIILFFSNQLIGQEIVRMKDTYIDGNLVYKVVNDSLFNGISNHKRKNGDLVYEEEFKNGVILLSRMYFNGKKKRVSNEIIYNSTKPYVISKENLYNLESEVFRIITYNNDGVKILVEQFKKGKLIYSCQYSGKKKHGIELGYSESGELLIHSCEYKKGKKDGEELCTDKEGKKIIRKYKKGRRIK</sequence>
<evidence type="ECO:0008006" key="3">
    <source>
        <dbReference type="Google" id="ProtNLM"/>
    </source>
</evidence>
<proteinExistence type="predicted"/>
<dbReference type="OrthoDB" id="1441261at2"/>
<evidence type="ECO:0000313" key="1">
    <source>
        <dbReference type="EMBL" id="OCK43824.1"/>
    </source>
</evidence>
<dbReference type="SUPFAM" id="SSF82185">
    <property type="entry name" value="Histone H3 K4-specific methyltransferase SET7/9 N-terminal domain"/>
    <property type="match status" value="1"/>
</dbReference>
<dbReference type="AlphaFoldDB" id="A0A1B9Y208"/>
<accession>A0A1B9Y208</accession>
<dbReference type="Proteomes" id="UP000093186">
    <property type="component" value="Unassembled WGS sequence"/>
</dbReference>
<dbReference type="Gene3D" id="2.20.110.10">
    <property type="entry name" value="Histone H3 K4-specific methyltransferase SET7/9 N-terminal domain"/>
    <property type="match status" value="1"/>
</dbReference>
<comment type="caution">
    <text evidence="1">The sequence shown here is derived from an EMBL/GenBank/DDBJ whole genome shotgun (WGS) entry which is preliminary data.</text>
</comment>